<evidence type="ECO:0000256" key="1">
    <source>
        <dbReference type="SAM" id="SignalP"/>
    </source>
</evidence>
<accession>A0A813PIQ9</accession>
<feature type="signal peptide" evidence="1">
    <location>
        <begin position="1"/>
        <end position="20"/>
    </location>
</feature>
<dbReference type="InterPro" id="IPR009030">
    <property type="entry name" value="Growth_fac_rcpt_cys_sf"/>
</dbReference>
<organism evidence="2 3">
    <name type="scientific">Brachionus calyciflorus</name>
    <dbReference type="NCBI Taxonomy" id="104777"/>
    <lineage>
        <taxon>Eukaryota</taxon>
        <taxon>Metazoa</taxon>
        <taxon>Spiralia</taxon>
        <taxon>Gnathifera</taxon>
        <taxon>Rotifera</taxon>
        <taxon>Eurotatoria</taxon>
        <taxon>Monogononta</taxon>
        <taxon>Pseudotrocha</taxon>
        <taxon>Ploima</taxon>
        <taxon>Brachionidae</taxon>
        <taxon>Brachionus</taxon>
    </lineage>
</organism>
<dbReference type="Proteomes" id="UP000663879">
    <property type="component" value="Unassembled WGS sequence"/>
</dbReference>
<comment type="caution">
    <text evidence="2">The sequence shown here is derived from an EMBL/GenBank/DDBJ whole genome shotgun (WGS) entry which is preliminary data.</text>
</comment>
<dbReference type="AlphaFoldDB" id="A0A813PIQ9"/>
<gene>
    <name evidence="2" type="ORF">OXX778_LOCUS3920</name>
</gene>
<dbReference type="EMBL" id="CAJNOC010000367">
    <property type="protein sequence ID" value="CAF0751101.1"/>
    <property type="molecule type" value="Genomic_DNA"/>
</dbReference>
<sequence>MKKHIFCFFIVLISVGYLQGQKQLICKKCPKNTVFFWDQCVVPTPDGQPCSLYENLCKNSTYTCIRKNVSSGFTCDKCNDNQFISINDKICLDKIKDGEICQDHSEKCLNPDFSCLKDSRGDFRCGKCTDSQFLDEMARECIDIIKDGQICSSTRDKCVNPEFSCLILNNNDNELRCGKCNATQFISYEENRCKNNVKDGKECSSLYDQCESPFYECLKKKATDRKFYCLKCNETQYVSYEDYTCKNMVKDGKECLPYFDRCESPFYSCLKKKTNDKKFYCLKCNENQFINYQNVCKNKIGNGKACKDKWEKCQTEEYYCLKK</sequence>
<evidence type="ECO:0000313" key="3">
    <source>
        <dbReference type="Proteomes" id="UP000663879"/>
    </source>
</evidence>
<feature type="chain" id="PRO_5032555741" evidence="1">
    <location>
        <begin position="21"/>
        <end position="323"/>
    </location>
</feature>
<evidence type="ECO:0000313" key="2">
    <source>
        <dbReference type="EMBL" id="CAF0751101.1"/>
    </source>
</evidence>
<name>A0A813PIQ9_9BILA</name>
<protein>
    <submittedName>
        <fullName evidence="2">Uncharacterized protein</fullName>
    </submittedName>
</protein>
<proteinExistence type="predicted"/>
<keyword evidence="3" id="KW-1185">Reference proteome</keyword>
<reference evidence="2" key="1">
    <citation type="submission" date="2021-02" db="EMBL/GenBank/DDBJ databases">
        <authorList>
            <person name="Nowell W R."/>
        </authorList>
    </citation>
    <scope>NUCLEOTIDE SEQUENCE</scope>
    <source>
        <strain evidence="2">Ploen Becks lab</strain>
    </source>
</reference>
<dbReference type="SUPFAM" id="SSF57184">
    <property type="entry name" value="Growth factor receptor domain"/>
    <property type="match status" value="1"/>
</dbReference>
<keyword evidence="1" id="KW-0732">Signal</keyword>